<sequence length="93" mass="10229">MHSSRFQSITARFSPHNLRTSFRRSSSASTSSRASSGRSSFVSQASSPVDTINTIVFRQKSSMDLGGDEKDEFVLEPRPAATFCSLEARMSSF</sequence>
<accession>A0AAN6X4C1</accession>
<feature type="compositionally biased region" description="Low complexity" evidence="1">
    <location>
        <begin position="19"/>
        <end position="46"/>
    </location>
</feature>
<evidence type="ECO:0000256" key="1">
    <source>
        <dbReference type="SAM" id="MobiDB-lite"/>
    </source>
</evidence>
<reference evidence="2" key="2">
    <citation type="submission" date="2023-05" db="EMBL/GenBank/DDBJ databases">
        <authorList>
            <consortium name="Lawrence Berkeley National Laboratory"/>
            <person name="Steindorff A."/>
            <person name="Hensen N."/>
            <person name="Bonometti L."/>
            <person name="Westerberg I."/>
            <person name="Brannstrom I.O."/>
            <person name="Guillou S."/>
            <person name="Cros-Aarteil S."/>
            <person name="Calhoun S."/>
            <person name="Haridas S."/>
            <person name="Kuo A."/>
            <person name="Mondo S."/>
            <person name="Pangilinan J."/>
            <person name="Riley R."/>
            <person name="Labutti K."/>
            <person name="Andreopoulos B."/>
            <person name="Lipzen A."/>
            <person name="Chen C."/>
            <person name="Yanf M."/>
            <person name="Daum C."/>
            <person name="Ng V."/>
            <person name="Clum A."/>
            <person name="Ohm R."/>
            <person name="Martin F."/>
            <person name="Silar P."/>
            <person name="Natvig D."/>
            <person name="Lalanne C."/>
            <person name="Gautier V."/>
            <person name="Ament-Velasquez S.L."/>
            <person name="Kruys A."/>
            <person name="Hutchinson M.I."/>
            <person name="Powell A.J."/>
            <person name="Barry K."/>
            <person name="Miller A.N."/>
            <person name="Grigoriev I.V."/>
            <person name="Debuchy R."/>
            <person name="Gladieux P."/>
            <person name="Thoren M.H."/>
            <person name="Johannesson H."/>
        </authorList>
    </citation>
    <scope>NUCLEOTIDE SEQUENCE</scope>
    <source>
        <strain evidence="2">PSN309</strain>
    </source>
</reference>
<organism evidence="2 3">
    <name type="scientific">Podospora australis</name>
    <dbReference type="NCBI Taxonomy" id="1536484"/>
    <lineage>
        <taxon>Eukaryota</taxon>
        <taxon>Fungi</taxon>
        <taxon>Dikarya</taxon>
        <taxon>Ascomycota</taxon>
        <taxon>Pezizomycotina</taxon>
        <taxon>Sordariomycetes</taxon>
        <taxon>Sordariomycetidae</taxon>
        <taxon>Sordariales</taxon>
        <taxon>Podosporaceae</taxon>
        <taxon>Podospora</taxon>
    </lineage>
</organism>
<dbReference type="EMBL" id="MU864353">
    <property type="protein sequence ID" value="KAK4192635.1"/>
    <property type="molecule type" value="Genomic_DNA"/>
</dbReference>
<evidence type="ECO:0000313" key="2">
    <source>
        <dbReference type="EMBL" id="KAK4192635.1"/>
    </source>
</evidence>
<evidence type="ECO:0000313" key="3">
    <source>
        <dbReference type="Proteomes" id="UP001302126"/>
    </source>
</evidence>
<keyword evidence="3" id="KW-1185">Reference proteome</keyword>
<gene>
    <name evidence="2" type="ORF">QBC35DRAFT_197324</name>
</gene>
<comment type="caution">
    <text evidence="2">The sequence shown here is derived from an EMBL/GenBank/DDBJ whole genome shotgun (WGS) entry which is preliminary data.</text>
</comment>
<reference evidence="2" key="1">
    <citation type="journal article" date="2023" name="Mol. Phylogenet. Evol.">
        <title>Genome-scale phylogeny and comparative genomics of the fungal order Sordariales.</title>
        <authorList>
            <person name="Hensen N."/>
            <person name="Bonometti L."/>
            <person name="Westerberg I."/>
            <person name="Brannstrom I.O."/>
            <person name="Guillou S."/>
            <person name="Cros-Aarteil S."/>
            <person name="Calhoun S."/>
            <person name="Haridas S."/>
            <person name="Kuo A."/>
            <person name="Mondo S."/>
            <person name="Pangilinan J."/>
            <person name="Riley R."/>
            <person name="LaButti K."/>
            <person name="Andreopoulos B."/>
            <person name="Lipzen A."/>
            <person name="Chen C."/>
            <person name="Yan M."/>
            <person name="Daum C."/>
            <person name="Ng V."/>
            <person name="Clum A."/>
            <person name="Steindorff A."/>
            <person name="Ohm R.A."/>
            <person name="Martin F."/>
            <person name="Silar P."/>
            <person name="Natvig D.O."/>
            <person name="Lalanne C."/>
            <person name="Gautier V."/>
            <person name="Ament-Velasquez S.L."/>
            <person name="Kruys A."/>
            <person name="Hutchinson M.I."/>
            <person name="Powell A.J."/>
            <person name="Barry K."/>
            <person name="Miller A.N."/>
            <person name="Grigoriev I.V."/>
            <person name="Debuchy R."/>
            <person name="Gladieux P."/>
            <person name="Hiltunen Thoren M."/>
            <person name="Johannesson H."/>
        </authorList>
    </citation>
    <scope>NUCLEOTIDE SEQUENCE</scope>
    <source>
        <strain evidence="2">PSN309</strain>
    </source>
</reference>
<protein>
    <submittedName>
        <fullName evidence="2">Uncharacterized protein</fullName>
    </submittedName>
</protein>
<dbReference type="AlphaFoldDB" id="A0AAN6X4C1"/>
<name>A0AAN6X4C1_9PEZI</name>
<proteinExistence type="predicted"/>
<feature type="region of interest" description="Disordered" evidence="1">
    <location>
        <begin position="17"/>
        <end position="46"/>
    </location>
</feature>
<dbReference type="Proteomes" id="UP001302126">
    <property type="component" value="Unassembled WGS sequence"/>
</dbReference>